<evidence type="ECO:0000313" key="1">
    <source>
        <dbReference type="EMBL" id="MDN4174472.1"/>
    </source>
</evidence>
<dbReference type="Proteomes" id="UP001168620">
    <property type="component" value="Unassembled WGS sequence"/>
</dbReference>
<protein>
    <submittedName>
        <fullName evidence="1">Uncharacterized protein</fullName>
    </submittedName>
</protein>
<organism evidence="1 2">
    <name type="scientific">Nocardioides oceani</name>
    <dbReference type="NCBI Taxonomy" id="3058369"/>
    <lineage>
        <taxon>Bacteria</taxon>
        <taxon>Bacillati</taxon>
        <taxon>Actinomycetota</taxon>
        <taxon>Actinomycetes</taxon>
        <taxon>Propionibacteriales</taxon>
        <taxon>Nocardioidaceae</taxon>
        <taxon>Nocardioides</taxon>
    </lineage>
</organism>
<evidence type="ECO:0000313" key="2">
    <source>
        <dbReference type="Proteomes" id="UP001168620"/>
    </source>
</evidence>
<proteinExistence type="predicted"/>
<accession>A0ABT8FIE9</accession>
<gene>
    <name evidence="1" type="ORF">QWY28_16040</name>
</gene>
<name>A0ABT8FIE9_9ACTN</name>
<keyword evidence="2" id="KW-1185">Reference proteome</keyword>
<dbReference type="EMBL" id="JAUHJQ010000007">
    <property type="protein sequence ID" value="MDN4174472.1"/>
    <property type="molecule type" value="Genomic_DNA"/>
</dbReference>
<reference evidence="1" key="1">
    <citation type="submission" date="2023-06" db="EMBL/GenBank/DDBJ databases">
        <title>Draft genome sequence of Nocardioides sp. SOB77.</title>
        <authorList>
            <person name="Zhang G."/>
        </authorList>
    </citation>
    <scope>NUCLEOTIDE SEQUENCE</scope>
    <source>
        <strain evidence="1">SOB77</strain>
    </source>
</reference>
<comment type="caution">
    <text evidence="1">The sequence shown here is derived from an EMBL/GenBank/DDBJ whole genome shotgun (WGS) entry which is preliminary data.</text>
</comment>
<dbReference type="RefSeq" id="WP_300953569.1">
    <property type="nucleotide sequence ID" value="NZ_JAUHJQ010000007.1"/>
</dbReference>
<sequence>MTALRPVSSLDVAVLSPHAVVVHGVAAVLASYDRDVAVHDLGTGRSGVRPAWADVVVVDSALLVSGGPSARASVDDGGATVLLVRPEHVGP</sequence>